<dbReference type="RefSeq" id="WP_242283338.1">
    <property type="nucleotide sequence ID" value="NZ_JAKKSL010000001.1"/>
</dbReference>
<sequence>MSLSLSEDVTAATSEAPTAAALSNTERSFLTGDASASSPKKYIKPKRRAVSL</sequence>
<dbReference type="Proteomes" id="UP001139646">
    <property type="component" value="Unassembled WGS sequence"/>
</dbReference>
<organism evidence="2 3">
    <name type="scientific">Colwellia maritima</name>
    <dbReference type="NCBI Taxonomy" id="2912588"/>
    <lineage>
        <taxon>Bacteria</taxon>
        <taxon>Pseudomonadati</taxon>
        <taxon>Pseudomonadota</taxon>
        <taxon>Gammaproteobacteria</taxon>
        <taxon>Alteromonadales</taxon>
        <taxon>Colwelliaceae</taxon>
        <taxon>Colwellia</taxon>
    </lineage>
</organism>
<evidence type="ECO:0000313" key="3">
    <source>
        <dbReference type="Proteomes" id="UP001139646"/>
    </source>
</evidence>
<feature type="region of interest" description="Disordered" evidence="1">
    <location>
        <begin position="30"/>
        <end position="52"/>
    </location>
</feature>
<accession>A0ABS9WX57</accession>
<gene>
    <name evidence="2" type="ORF">L3081_03050</name>
</gene>
<evidence type="ECO:0000256" key="1">
    <source>
        <dbReference type="SAM" id="MobiDB-lite"/>
    </source>
</evidence>
<evidence type="ECO:0000313" key="2">
    <source>
        <dbReference type="EMBL" id="MCI2282560.1"/>
    </source>
</evidence>
<keyword evidence="3" id="KW-1185">Reference proteome</keyword>
<feature type="compositionally biased region" description="Basic residues" evidence="1">
    <location>
        <begin position="41"/>
        <end position="52"/>
    </location>
</feature>
<protein>
    <submittedName>
        <fullName evidence="2">Uncharacterized protein</fullName>
    </submittedName>
</protein>
<dbReference type="EMBL" id="JAKKSL010000001">
    <property type="protein sequence ID" value="MCI2282560.1"/>
    <property type="molecule type" value="Genomic_DNA"/>
</dbReference>
<name>A0ABS9WX57_9GAMM</name>
<proteinExistence type="predicted"/>
<reference evidence="2" key="1">
    <citation type="submission" date="2022-01" db="EMBL/GenBank/DDBJ databases">
        <title>Colwellia maritima, isolated from seawater.</title>
        <authorList>
            <person name="Kristyanto S."/>
            <person name="Jung J."/>
            <person name="Jeon C.O."/>
        </authorList>
    </citation>
    <scope>NUCLEOTIDE SEQUENCE</scope>
    <source>
        <strain evidence="2">MSW7</strain>
    </source>
</reference>
<comment type="caution">
    <text evidence="2">The sequence shown here is derived from an EMBL/GenBank/DDBJ whole genome shotgun (WGS) entry which is preliminary data.</text>
</comment>